<gene>
    <name evidence="2" type="ORF">BDV38DRAFT_234832</name>
</gene>
<evidence type="ECO:0000256" key="1">
    <source>
        <dbReference type="SAM" id="Phobius"/>
    </source>
</evidence>
<protein>
    <submittedName>
        <fullName evidence="2">Uncharacterized protein</fullName>
    </submittedName>
</protein>
<keyword evidence="1" id="KW-0472">Membrane</keyword>
<keyword evidence="3" id="KW-1185">Reference proteome</keyword>
<organism evidence="2 3">
    <name type="scientific">Aspergillus pseudotamarii</name>
    <dbReference type="NCBI Taxonomy" id="132259"/>
    <lineage>
        <taxon>Eukaryota</taxon>
        <taxon>Fungi</taxon>
        <taxon>Dikarya</taxon>
        <taxon>Ascomycota</taxon>
        <taxon>Pezizomycotina</taxon>
        <taxon>Eurotiomycetes</taxon>
        <taxon>Eurotiomycetidae</taxon>
        <taxon>Eurotiales</taxon>
        <taxon>Aspergillaceae</taxon>
        <taxon>Aspergillus</taxon>
        <taxon>Aspergillus subgen. Circumdati</taxon>
    </lineage>
</organism>
<evidence type="ECO:0000313" key="2">
    <source>
        <dbReference type="EMBL" id="KAE8142454.1"/>
    </source>
</evidence>
<dbReference type="GeneID" id="43637490"/>
<proteinExistence type="predicted"/>
<sequence length="61" mass="6802">MDVDDARGLLAFLLVSGVVAFRYPWFKSGFELAFYGIVPDRWGYISLCIYSLVGMISNSSS</sequence>
<evidence type="ECO:0000313" key="3">
    <source>
        <dbReference type="Proteomes" id="UP000325672"/>
    </source>
</evidence>
<feature type="transmembrane region" description="Helical" evidence="1">
    <location>
        <begin position="32"/>
        <end position="53"/>
    </location>
</feature>
<dbReference type="Proteomes" id="UP000325672">
    <property type="component" value="Unassembled WGS sequence"/>
</dbReference>
<dbReference type="EMBL" id="ML743554">
    <property type="protein sequence ID" value="KAE8142454.1"/>
    <property type="molecule type" value="Genomic_DNA"/>
</dbReference>
<name>A0A5N6T7U8_ASPPS</name>
<accession>A0A5N6T7U8</accession>
<reference evidence="2 3" key="1">
    <citation type="submission" date="2019-04" db="EMBL/GenBank/DDBJ databases">
        <title>Friends and foes A comparative genomics study of 23 Aspergillus species from section Flavi.</title>
        <authorList>
            <consortium name="DOE Joint Genome Institute"/>
            <person name="Kjaerbolling I."/>
            <person name="Vesth T."/>
            <person name="Frisvad J.C."/>
            <person name="Nybo J.L."/>
            <person name="Theobald S."/>
            <person name="Kildgaard S."/>
            <person name="Isbrandt T."/>
            <person name="Kuo A."/>
            <person name="Sato A."/>
            <person name="Lyhne E.K."/>
            <person name="Kogle M.E."/>
            <person name="Wiebenga A."/>
            <person name="Kun R.S."/>
            <person name="Lubbers R.J."/>
            <person name="Makela M.R."/>
            <person name="Barry K."/>
            <person name="Chovatia M."/>
            <person name="Clum A."/>
            <person name="Daum C."/>
            <person name="Haridas S."/>
            <person name="He G."/>
            <person name="LaButti K."/>
            <person name="Lipzen A."/>
            <person name="Mondo S."/>
            <person name="Riley R."/>
            <person name="Salamov A."/>
            <person name="Simmons B.A."/>
            <person name="Magnuson J.K."/>
            <person name="Henrissat B."/>
            <person name="Mortensen U.H."/>
            <person name="Larsen T.O."/>
            <person name="Devries R.P."/>
            <person name="Grigoriev I.V."/>
            <person name="Machida M."/>
            <person name="Baker S.E."/>
            <person name="Andersen M.R."/>
        </authorList>
    </citation>
    <scope>NUCLEOTIDE SEQUENCE [LARGE SCALE GENOMIC DNA]</scope>
    <source>
        <strain evidence="2 3">CBS 117625</strain>
    </source>
</reference>
<feature type="transmembrane region" description="Helical" evidence="1">
    <location>
        <begin position="6"/>
        <end position="25"/>
    </location>
</feature>
<dbReference type="AlphaFoldDB" id="A0A5N6T7U8"/>
<keyword evidence="1" id="KW-1133">Transmembrane helix</keyword>
<dbReference type="RefSeq" id="XP_031918517.1">
    <property type="nucleotide sequence ID" value="XM_032053280.1"/>
</dbReference>
<keyword evidence="1" id="KW-0812">Transmembrane</keyword>